<dbReference type="AlphaFoldDB" id="A0A1H3W595"/>
<dbReference type="InterPro" id="IPR050769">
    <property type="entry name" value="NAT_camello-type"/>
</dbReference>
<dbReference type="EMBL" id="FNQM01000001">
    <property type="protein sequence ID" value="SDZ81604.1"/>
    <property type="molecule type" value="Genomic_DNA"/>
</dbReference>
<evidence type="ECO:0000259" key="2">
    <source>
        <dbReference type="PROSITE" id="PS51186"/>
    </source>
</evidence>
<evidence type="ECO:0000313" key="4">
    <source>
        <dbReference type="Proteomes" id="UP000198703"/>
    </source>
</evidence>
<dbReference type="Proteomes" id="UP000198703">
    <property type="component" value="Unassembled WGS sequence"/>
</dbReference>
<dbReference type="InterPro" id="IPR016181">
    <property type="entry name" value="Acyl_CoA_acyltransferase"/>
</dbReference>
<dbReference type="PANTHER" id="PTHR13947">
    <property type="entry name" value="GNAT FAMILY N-ACETYLTRANSFERASE"/>
    <property type="match status" value="1"/>
</dbReference>
<dbReference type="PANTHER" id="PTHR13947:SF37">
    <property type="entry name" value="LD18367P"/>
    <property type="match status" value="1"/>
</dbReference>
<evidence type="ECO:0000256" key="1">
    <source>
        <dbReference type="ARBA" id="ARBA00022679"/>
    </source>
</evidence>
<dbReference type="PROSITE" id="PS51186">
    <property type="entry name" value="GNAT"/>
    <property type="match status" value="1"/>
</dbReference>
<protein>
    <submittedName>
        <fullName evidence="3">Acetyltransferase (GNAT) family protein</fullName>
    </submittedName>
</protein>
<organism evidence="3 4">
    <name type="scientific">Rubrimonas cliftonensis</name>
    <dbReference type="NCBI Taxonomy" id="89524"/>
    <lineage>
        <taxon>Bacteria</taxon>
        <taxon>Pseudomonadati</taxon>
        <taxon>Pseudomonadota</taxon>
        <taxon>Alphaproteobacteria</taxon>
        <taxon>Rhodobacterales</taxon>
        <taxon>Paracoccaceae</taxon>
        <taxon>Rubrimonas</taxon>
    </lineage>
</organism>
<keyword evidence="1 3" id="KW-0808">Transferase</keyword>
<dbReference type="Pfam" id="PF00583">
    <property type="entry name" value="Acetyltransf_1"/>
    <property type="match status" value="1"/>
</dbReference>
<dbReference type="RefSeq" id="WP_175478719.1">
    <property type="nucleotide sequence ID" value="NZ_FNQM01000001.1"/>
</dbReference>
<dbReference type="Gene3D" id="3.40.630.30">
    <property type="match status" value="1"/>
</dbReference>
<proteinExistence type="predicted"/>
<keyword evidence="4" id="KW-1185">Reference proteome</keyword>
<feature type="domain" description="N-acetyltransferase" evidence="2">
    <location>
        <begin position="2"/>
        <end position="159"/>
    </location>
</feature>
<reference evidence="3 4" key="1">
    <citation type="submission" date="2016-10" db="EMBL/GenBank/DDBJ databases">
        <authorList>
            <person name="de Groot N.N."/>
        </authorList>
    </citation>
    <scope>NUCLEOTIDE SEQUENCE [LARGE SCALE GENOMIC DNA]</scope>
    <source>
        <strain evidence="3 4">DSM 15345</strain>
    </source>
</reference>
<gene>
    <name evidence="3" type="ORF">SAMN05444370_101493</name>
</gene>
<dbReference type="STRING" id="89524.SAMN05444370_101493"/>
<name>A0A1H3W595_9RHOB</name>
<accession>A0A1H3W595</accession>
<dbReference type="SUPFAM" id="SSF55729">
    <property type="entry name" value="Acyl-CoA N-acyltransferases (Nat)"/>
    <property type="match status" value="1"/>
</dbReference>
<dbReference type="GO" id="GO:0008080">
    <property type="term" value="F:N-acetyltransferase activity"/>
    <property type="evidence" value="ECO:0007669"/>
    <property type="project" value="InterPro"/>
</dbReference>
<sequence length="173" mass="18305">MRIGRVFSPGAIGDVVALHGRHYAEHWGFGAFFEAKVARELAGFVARLEPDDLCLIAADGEGLCGSLILDLHDPASKGRGAHLRWFIVADRARGTGLGGRLMSEAMAHVDACAGGAAWLTTFAGLDAARRLYERRGFALAVEADGAAWGVTVREQEFRRGFAAKKGGPGGAAR</sequence>
<evidence type="ECO:0000313" key="3">
    <source>
        <dbReference type="EMBL" id="SDZ81604.1"/>
    </source>
</evidence>
<dbReference type="CDD" id="cd04301">
    <property type="entry name" value="NAT_SF"/>
    <property type="match status" value="1"/>
</dbReference>
<dbReference type="InterPro" id="IPR000182">
    <property type="entry name" value="GNAT_dom"/>
</dbReference>